<gene>
    <name evidence="2" type="ORF">CLOSTASPAR_05162</name>
</gene>
<evidence type="ECO:0000313" key="2">
    <source>
        <dbReference type="EMBL" id="EEG52781.1"/>
    </source>
</evidence>
<keyword evidence="3" id="KW-1185">Reference proteome</keyword>
<dbReference type="AlphaFoldDB" id="C0D7B5"/>
<sequence>MMEADSLEQRNRQAMPVLIHTGQNGNPADAAIPISLVGGSAPNPP</sequence>
<dbReference type="EMBL" id="ACCJ01000426">
    <property type="protein sequence ID" value="EEG52781.1"/>
    <property type="molecule type" value="Genomic_DNA"/>
</dbReference>
<evidence type="ECO:0000256" key="1">
    <source>
        <dbReference type="SAM" id="MobiDB-lite"/>
    </source>
</evidence>
<protein>
    <submittedName>
        <fullName evidence="2">Uncharacterized protein</fullName>
    </submittedName>
</protein>
<dbReference type="HOGENOM" id="CLU_3197895_0_0_9"/>
<accession>C0D7B5</accession>
<name>C0D7B5_9FIRM</name>
<feature type="region of interest" description="Disordered" evidence="1">
    <location>
        <begin position="20"/>
        <end position="45"/>
    </location>
</feature>
<evidence type="ECO:0000313" key="3">
    <source>
        <dbReference type="Proteomes" id="UP000004756"/>
    </source>
</evidence>
<organism evidence="2 3">
    <name type="scientific">[Clostridium] asparagiforme DSM 15981</name>
    <dbReference type="NCBI Taxonomy" id="518636"/>
    <lineage>
        <taxon>Bacteria</taxon>
        <taxon>Bacillati</taxon>
        <taxon>Bacillota</taxon>
        <taxon>Clostridia</taxon>
        <taxon>Lachnospirales</taxon>
        <taxon>Lachnospiraceae</taxon>
        <taxon>Enterocloster</taxon>
    </lineage>
</organism>
<comment type="caution">
    <text evidence="2">The sequence shown here is derived from an EMBL/GenBank/DDBJ whole genome shotgun (WGS) entry which is preliminary data.</text>
</comment>
<reference evidence="2 3" key="1">
    <citation type="submission" date="2009-02" db="EMBL/GenBank/DDBJ databases">
        <title>Draft genome sequence of Clostridium asparagiforme (DSM 15981).</title>
        <authorList>
            <person name="Sudarsanam P."/>
            <person name="Ley R."/>
            <person name="Guruge J."/>
            <person name="Turnbaugh P.J."/>
            <person name="Mahowald M."/>
            <person name="Liep D."/>
            <person name="Gordon J."/>
        </authorList>
    </citation>
    <scope>NUCLEOTIDE SEQUENCE [LARGE SCALE GENOMIC DNA]</scope>
    <source>
        <strain evidence="2 3">DSM 15981</strain>
    </source>
</reference>
<proteinExistence type="predicted"/>
<dbReference type="Proteomes" id="UP000004756">
    <property type="component" value="Unassembled WGS sequence"/>
</dbReference>